<feature type="transmembrane region" description="Helical" evidence="1">
    <location>
        <begin position="246"/>
        <end position="268"/>
    </location>
</feature>
<name>A0A8J4SI06_9TREM</name>
<dbReference type="EMBL" id="LUCH01004782">
    <property type="protein sequence ID" value="KAF5398643.1"/>
    <property type="molecule type" value="Genomic_DNA"/>
</dbReference>
<evidence type="ECO:0008006" key="4">
    <source>
        <dbReference type="Google" id="ProtNLM"/>
    </source>
</evidence>
<proteinExistence type="predicted"/>
<sequence length="438" mass="50596">MKQLLAGHCAIRVGPNHRVDFGKDENRCFLQRTSLNAAKFMEKANDAKPFCTQLDFEIPLRERLPCGLKVIENNECTSENSQSSITYAGHLTVIPEDIGCERPLIQSVYFTCTTTTHCNRQKCARRFDDGNQFESELLGVNFLVLDPHLWLTRELTRFPFRTKALKAVRLVPDEKYLRFLCQIRFCEHSLCQKITSDEEFCRFSPDEENYDKDGRLRTLTTSVQIFFPENNTASCRVIFDFTRRQLFITGLSILLVSLAVGSLLVCAFRNDSTFVRMLANCRRRKSCRKLIRHRRYHSNLIYTNDTLRADLRKLNVSEPREQFDIKDLLYPTICSVVDCTDKRVTSRLITNQLGTTSPRTLRQTMLSNPLCSPVTSQNNRKIYNRTPKAKMDEQMPKDFHTRENILSSTTGPFPPCFSLTNCSPKPSWSMSLGTVQRY</sequence>
<dbReference type="OrthoDB" id="10373757at2759"/>
<gene>
    <name evidence="2" type="ORF">PHET_08311</name>
</gene>
<keyword evidence="1" id="KW-0812">Transmembrane</keyword>
<protein>
    <recommendedName>
        <fullName evidence="4">ZP domain-containing protein</fullName>
    </recommendedName>
</protein>
<reference evidence="2" key="1">
    <citation type="submission" date="2019-05" db="EMBL/GenBank/DDBJ databases">
        <title>Annotation for the trematode Paragonimus heterotremus.</title>
        <authorList>
            <person name="Choi Y.-J."/>
        </authorList>
    </citation>
    <scope>NUCLEOTIDE SEQUENCE</scope>
    <source>
        <strain evidence="2">LC</strain>
    </source>
</reference>
<keyword evidence="3" id="KW-1185">Reference proteome</keyword>
<accession>A0A8J4SI06</accession>
<dbReference type="AlphaFoldDB" id="A0A8J4SI06"/>
<evidence type="ECO:0000256" key="1">
    <source>
        <dbReference type="SAM" id="Phobius"/>
    </source>
</evidence>
<organism evidence="2 3">
    <name type="scientific">Paragonimus heterotremus</name>
    <dbReference type="NCBI Taxonomy" id="100268"/>
    <lineage>
        <taxon>Eukaryota</taxon>
        <taxon>Metazoa</taxon>
        <taxon>Spiralia</taxon>
        <taxon>Lophotrochozoa</taxon>
        <taxon>Platyhelminthes</taxon>
        <taxon>Trematoda</taxon>
        <taxon>Digenea</taxon>
        <taxon>Plagiorchiida</taxon>
        <taxon>Troglotremata</taxon>
        <taxon>Troglotrematidae</taxon>
        <taxon>Paragonimus</taxon>
    </lineage>
</organism>
<dbReference type="Proteomes" id="UP000748531">
    <property type="component" value="Unassembled WGS sequence"/>
</dbReference>
<evidence type="ECO:0000313" key="2">
    <source>
        <dbReference type="EMBL" id="KAF5398643.1"/>
    </source>
</evidence>
<keyword evidence="1" id="KW-1133">Transmembrane helix</keyword>
<evidence type="ECO:0000313" key="3">
    <source>
        <dbReference type="Proteomes" id="UP000748531"/>
    </source>
</evidence>
<comment type="caution">
    <text evidence="2">The sequence shown here is derived from an EMBL/GenBank/DDBJ whole genome shotgun (WGS) entry which is preliminary data.</text>
</comment>
<keyword evidence="1" id="KW-0472">Membrane</keyword>